<proteinExistence type="predicted"/>
<organism evidence="1">
    <name type="scientific">Anguilla anguilla</name>
    <name type="common">European freshwater eel</name>
    <name type="synonym">Muraena anguilla</name>
    <dbReference type="NCBI Taxonomy" id="7936"/>
    <lineage>
        <taxon>Eukaryota</taxon>
        <taxon>Metazoa</taxon>
        <taxon>Chordata</taxon>
        <taxon>Craniata</taxon>
        <taxon>Vertebrata</taxon>
        <taxon>Euteleostomi</taxon>
        <taxon>Actinopterygii</taxon>
        <taxon>Neopterygii</taxon>
        <taxon>Teleostei</taxon>
        <taxon>Anguilliformes</taxon>
        <taxon>Anguillidae</taxon>
        <taxon>Anguilla</taxon>
    </lineage>
</organism>
<reference evidence="1" key="1">
    <citation type="submission" date="2014-11" db="EMBL/GenBank/DDBJ databases">
        <authorList>
            <person name="Amaro Gonzalez C."/>
        </authorList>
    </citation>
    <scope>NUCLEOTIDE SEQUENCE</scope>
</reference>
<dbReference type="AlphaFoldDB" id="A0A0E9RK07"/>
<evidence type="ECO:0000313" key="1">
    <source>
        <dbReference type="EMBL" id="JAH28765.1"/>
    </source>
</evidence>
<dbReference type="EMBL" id="GBXM01079812">
    <property type="protein sequence ID" value="JAH28765.1"/>
    <property type="molecule type" value="Transcribed_RNA"/>
</dbReference>
<sequence length="33" mass="3480">MARKVLALGPGSCAPPPNFELCFSLFTVKIGSK</sequence>
<name>A0A0E9RK07_ANGAN</name>
<reference evidence="1" key="2">
    <citation type="journal article" date="2015" name="Fish Shellfish Immunol.">
        <title>Early steps in the European eel (Anguilla anguilla)-Vibrio vulnificus interaction in the gills: Role of the RtxA13 toxin.</title>
        <authorList>
            <person name="Callol A."/>
            <person name="Pajuelo D."/>
            <person name="Ebbesson L."/>
            <person name="Teles M."/>
            <person name="MacKenzie S."/>
            <person name="Amaro C."/>
        </authorList>
    </citation>
    <scope>NUCLEOTIDE SEQUENCE</scope>
</reference>
<protein>
    <submittedName>
        <fullName evidence="1">Uncharacterized protein</fullName>
    </submittedName>
</protein>
<accession>A0A0E9RK07</accession>